<organism evidence="1 2">
    <name type="scientific">Thermosporothrix hazakensis</name>
    <dbReference type="NCBI Taxonomy" id="644383"/>
    <lineage>
        <taxon>Bacteria</taxon>
        <taxon>Bacillati</taxon>
        <taxon>Chloroflexota</taxon>
        <taxon>Ktedonobacteria</taxon>
        <taxon>Ktedonobacterales</taxon>
        <taxon>Thermosporotrichaceae</taxon>
        <taxon>Thermosporothrix</taxon>
    </lineage>
</organism>
<dbReference type="RefSeq" id="WP_111325774.1">
    <property type="nucleotide sequence ID" value="NZ_BIFX01000001.1"/>
</dbReference>
<comment type="caution">
    <text evidence="1">The sequence shown here is derived from an EMBL/GenBank/DDBJ whole genome shotgun (WGS) entry which is preliminary data.</text>
</comment>
<gene>
    <name evidence="1" type="ORF">EI42_05527</name>
</gene>
<name>A0A326TZT9_THEHA</name>
<keyword evidence="2" id="KW-1185">Reference proteome</keyword>
<proteinExistence type="predicted"/>
<evidence type="ECO:0000313" key="1">
    <source>
        <dbReference type="EMBL" id="PZW22394.1"/>
    </source>
</evidence>
<dbReference type="EMBL" id="QKUF01000034">
    <property type="protein sequence ID" value="PZW22394.1"/>
    <property type="molecule type" value="Genomic_DNA"/>
</dbReference>
<dbReference type="AlphaFoldDB" id="A0A326TZT9"/>
<protein>
    <submittedName>
        <fullName evidence="1">Uncharacterized protein</fullName>
    </submittedName>
</protein>
<dbReference type="OrthoDB" id="151880at2"/>
<sequence length="272" mass="31676">MATKVVPALVQEKLEAFEHLLPEFETCFRFVQDVHGQKRFSTCSVSDVVFYLHARWICDCKGYLLSVPRTTKMYEGKLCLELLRDWQLKEDTASVVDFLQRRLDLMPFAELTRQIHEVQCRQGEHGLGERLFHGRLVLLNRCMNLMQALETLFTLPEPELLQQVRQACERYGHTPEQIEQQLAQMESPLFAFVPHQVLAQQNMMVMNRLGTEIMSRGSDLPGQRSWRVLPAQEPLTPFAEHLFPAYQELVAPYHNNIMEHHFADPLERQASQ</sequence>
<accession>A0A326TZT9</accession>
<evidence type="ECO:0000313" key="2">
    <source>
        <dbReference type="Proteomes" id="UP000248806"/>
    </source>
</evidence>
<reference evidence="1 2" key="1">
    <citation type="submission" date="2018-06" db="EMBL/GenBank/DDBJ databases">
        <title>Genomic Encyclopedia of Archaeal and Bacterial Type Strains, Phase II (KMG-II): from individual species to whole genera.</title>
        <authorList>
            <person name="Goeker M."/>
        </authorList>
    </citation>
    <scope>NUCLEOTIDE SEQUENCE [LARGE SCALE GENOMIC DNA]</scope>
    <source>
        <strain evidence="1 2">ATCC BAA-1881</strain>
    </source>
</reference>
<dbReference type="Proteomes" id="UP000248806">
    <property type="component" value="Unassembled WGS sequence"/>
</dbReference>